<comment type="caution">
    <text evidence="3">The sequence shown here is derived from an EMBL/GenBank/DDBJ whole genome shotgun (WGS) entry which is preliminary data.</text>
</comment>
<evidence type="ECO:0000313" key="4">
    <source>
        <dbReference type="Proteomes" id="UP000247744"/>
    </source>
</evidence>
<protein>
    <submittedName>
        <fullName evidence="3">Uncharacterized protein</fullName>
    </submittedName>
</protein>
<keyword evidence="2" id="KW-1133">Transmembrane helix</keyword>
<dbReference type="RefSeq" id="WP_110452883.1">
    <property type="nucleotide sequence ID" value="NZ_QGLL01000010.1"/>
</dbReference>
<feature type="transmembrane region" description="Helical" evidence="2">
    <location>
        <begin position="6"/>
        <end position="24"/>
    </location>
</feature>
<dbReference type="OrthoDB" id="3233902at2"/>
<dbReference type="EMBL" id="QGLL01000010">
    <property type="protein sequence ID" value="PXY81316.1"/>
    <property type="molecule type" value="Genomic_DNA"/>
</dbReference>
<feature type="compositionally biased region" description="Basic and acidic residues" evidence="1">
    <location>
        <begin position="33"/>
        <end position="48"/>
    </location>
</feature>
<feature type="compositionally biased region" description="Basic and acidic residues" evidence="1">
    <location>
        <begin position="105"/>
        <end position="116"/>
    </location>
</feature>
<reference evidence="3 4" key="1">
    <citation type="submission" date="2018-05" db="EMBL/GenBank/DDBJ databases">
        <title>Reference genomes for bee gut microbiota database.</title>
        <authorList>
            <person name="Ellegaard K.M."/>
        </authorList>
    </citation>
    <scope>NUCLEOTIDE SEQUENCE [LARGE SCALE GENOMIC DNA]</scope>
    <source>
        <strain evidence="3 4">ESL0200</strain>
    </source>
</reference>
<feature type="compositionally biased region" description="Basic and acidic residues" evidence="1">
    <location>
        <begin position="74"/>
        <end position="91"/>
    </location>
</feature>
<dbReference type="Proteomes" id="UP000247744">
    <property type="component" value="Unassembled WGS sequence"/>
</dbReference>
<evidence type="ECO:0000256" key="2">
    <source>
        <dbReference type="SAM" id="Phobius"/>
    </source>
</evidence>
<accession>A0A318M1T4</accession>
<keyword evidence="2" id="KW-0812">Transmembrane</keyword>
<feature type="region of interest" description="Disordered" evidence="1">
    <location>
        <begin position="33"/>
        <end position="116"/>
    </location>
</feature>
<feature type="compositionally biased region" description="Polar residues" evidence="1">
    <location>
        <begin position="92"/>
        <end position="104"/>
    </location>
</feature>
<gene>
    <name evidence="3" type="ORF">DKK75_07900</name>
</gene>
<name>A0A318M1T4_9BIFI</name>
<organism evidence="3 4">
    <name type="scientific">Bifidobacterium asteroides</name>
    <dbReference type="NCBI Taxonomy" id="1684"/>
    <lineage>
        <taxon>Bacteria</taxon>
        <taxon>Bacillati</taxon>
        <taxon>Actinomycetota</taxon>
        <taxon>Actinomycetes</taxon>
        <taxon>Bifidobacteriales</taxon>
        <taxon>Bifidobacteriaceae</taxon>
        <taxon>Bifidobacterium</taxon>
    </lineage>
</organism>
<dbReference type="AlphaFoldDB" id="A0A318M1T4"/>
<evidence type="ECO:0000256" key="1">
    <source>
        <dbReference type="SAM" id="MobiDB-lite"/>
    </source>
</evidence>
<keyword evidence="2" id="KW-0472">Membrane</keyword>
<sequence length="116" mass="13536">MEKTVIIAIVTNLGTILVLIWFMLRVERLMREHPSHQTDDKSKDDSWHSWRFWNPPSSDNNDDELNAESSRINKNSEADEDMTARTAERHASSTQEEYDTNSSHVQDKSRESSRDE</sequence>
<proteinExistence type="predicted"/>
<evidence type="ECO:0000313" key="3">
    <source>
        <dbReference type="EMBL" id="PXY81316.1"/>
    </source>
</evidence>